<dbReference type="InterPro" id="IPR051206">
    <property type="entry name" value="NAMLAA_amidase_2"/>
</dbReference>
<reference evidence="6" key="1">
    <citation type="journal article" date="2005" name="Environ. Microbiol.">
        <title>Genetic and functional properties of uncultivated thermophilic crenarchaeotes from a subsurface gold mine as revealed by analysis of genome fragments.</title>
        <authorList>
            <person name="Nunoura T."/>
            <person name="Hirayama H."/>
            <person name="Takami H."/>
            <person name="Oida H."/>
            <person name="Nishi S."/>
            <person name="Shimamura S."/>
            <person name="Suzuki Y."/>
            <person name="Inagaki F."/>
            <person name="Takai K."/>
            <person name="Nealson K.H."/>
            <person name="Horikoshi K."/>
        </authorList>
    </citation>
    <scope>NUCLEOTIDE SEQUENCE</scope>
</reference>
<evidence type="ECO:0000313" key="6">
    <source>
        <dbReference type="EMBL" id="BAL54299.1"/>
    </source>
</evidence>
<dbReference type="Pfam" id="PF25275">
    <property type="entry name" value="Golvesin_C"/>
    <property type="match status" value="1"/>
</dbReference>
<dbReference type="InterPro" id="IPR002502">
    <property type="entry name" value="Amidase_domain"/>
</dbReference>
<dbReference type="GO" id="GO:0071555">
    <property type="term" value="P:cell wall organization"/>
    <property type="evidence" value="ECO:0007669"/>
    <property type="project" value="UniProtKB-KW"/>
</dbReference>
<name>H5SDR3_9ZZZZ</name>
<dbReference type="Gene3D" id="3.40.80.10">
    <property type="entry name" value="Peptidoglycan recognition protein-like"/>
    <property type="match status" value="1"/>
</dbReference>
<dbReference type="EC" id="3.5.1.28" evidence="2"/>
<accession>H5SDR3</accession>
<protein>
    <recommendedName>
        <fullName evidence="2">N-acetylmuramoyl-L-alanine amidase</fullName>
        <ecNumber evidence="2">3.5.1.28</ecNumber>
    </recommendedName>
</protein>
<dbReference type="PANTHER" id="PTHR30417:SF1">
    <property type="entry name" value="N-ACETYLMURAMOYL-L-ALANINE AMIDASE AMID"/>
    <property type="match status" value="1"/>
</dbReference>
<dbReference type="SUPFAM" id="SSF55846">
    <property type="entry name" value="N-acetylmuramoyl-L-alanine amidase-like"/>
    <property type="match status" value="1"/>
</dbReference>
<evidence type="ECO:0000259" key="5">
    <source>
        <dbReference type="SMART" id="SM00644"/>
    </source>
</evidence>
<dbReference type="InterPro" id="IPR013783">
    <property type="entry name" value="Ig-like_fold"/>
</dbReference>
<dbReference type="PANTHER" id="PTHR30417">
    <property type="entry name" value="N-ACETYLMURAMOYL-L-ALANINE AMIDASE AMID"/>
    <property type="match status" value="1"/>
</dbReference>
<dbReference type="EMBL" id="AP011684">
    <property type="protein sequence ID" value="BAL54299.1"/>
    <property type="molecule type" value="Genomic_DNA"/>
</dbReference>
<reference evidence="6" key="2">
    <citation type="journal article" date="2012" name="PLoS ONE">
        <title>A Deeply Branching Thermophilic Bacterium with an Ancient Acetyl-CoA Pathway Dominates a Subsurface Ecosystem.</title>
        <authorList>
            <person name="Takami H."/>
            <person name="Noguchi H."/>
            <person name="Takaki Y."/>
            <person name="Uchiyama I."/>
            <person name="Toyoda A."/>
            <person name="Nishi S."/>
            <person name="Chee G.-J."/>
            <person name="Arai W."/>
            <person name="Nunoura T."/>
            <person name="Itoh T."/>
            <person name="Hattori M."/>
            <person name="Takai K."/>
        </authorList>
    </citation>
    <scope>NUCLEOTIDE SEQUENCE</scope>
</reference>
<dbReference type="InterPro" id="IPR033803">
    <property type="entry name" value="CBD-like_Golvesin-Xly"/>
</dbReference>
<evidence type="ECO:0000256" key="1">
    <source>
        <dbReference type="ARBA" id="ARBA00001561"/>
    </source>
</evidence>
<dbReference type="FunFam" id="3.40.80.10:FF:000006">
    <property type="entry name" value="N-acetylmuramoyl-L-alanine amidase"/>
    <property type="match status" value="1"/>
</dbReference>
<comment type="catalytic activity">
    <reaction evidence="1">
        <text>Hydrolyzes the link between N-acetylmuramoyl residues and L-amino acid residues in certain cell-wall glycopeptides.</text>
        <dbReference type="EC" id="3.5.1.28"/>
    </reaction>
</comment>
<evidence type="ECO:0000256" key="2">
    <source>
        <dbReference type="ARBA" id="ARBA00011901"/>
    </source>
</evidence>
<dbReference type="SMART" id="SM00644">
    <property type="entry name" value="Ami_2"/>
    <property type="match status" value="1"/>
</dbReference>
<dbReference type="GO" id="GO:0009253">
    <property type="term" value="P:peptidoglycan catabolic process"/>
    <property type="evidence" value="ECO:0007669"/>
    <property type="project" value="InterPro"/>
</dbReference>
<evidence type="ECO:0000256" key="4">
    <source>
        <dbReference type="ARBA" id="ARBA00023316"/>
    </source>
</evidence>
<evidence type="ECO:0000256" key="3">
    <source>
        <dbReference type="ARBA" id="ARBA00022801"/>
    </source>
</evidence>
<dbReference type="InterPro" id="IPR036505">
    <property type="entry name" value="Amidase/PGRP_sf"/>
</dbReference>
<gene>
    <name evidence="6" type="ORF">HGMM_F14E02C16</name>
</gene>
<dbReference type="GO" id="GO:0009254">
    <property type="term" value="P:peptidoglycan turnover"/>
    <property type="evidence" value="ECO:0007669"/>
    <property type="project" value="TreeGrafter"/>
</dbReference>
<keyword evidence="4" id="KW-0961">Cell wall biogenesis/degradation</keyword>
<dbReference type="Pfam" id="PF01510">
    <property type="entry name" value="Amidase_2"/>
    <property type="match status" value="1"/>
</dbReference>
<organism evidence="6">
    <name type="scientific">uncultured prokaryote</name>
    <dbReference type="NCBI Taxonomy" id="198431"/>
    <lineage>
        <taxon>unclassified sequences</taxon>
        <taxon>environmental samples</taxon>
    </lineage>
</organism>
<dbReference type="GO" id="GO:0008745">
    <property type="term" value="F:N-acetylmuramoyl-L-alanine amidase activity"/>
    <property type="evidence" value="ECO:0007669"/>
    <property type="project" value="UniProtKB-EC"/>
</dbReference>
<dbReference type="CDD" id="cd06583">
    <property type="entry name" value="PGRP"/>
    <property type="match status" value="1"/>
</dbReference>
<dbReference type="AlphaFoldDB" id="H5SDR3"/>
<keyword evidence="3" id="KW-0378">Hydrolase</keyword>
<proteinExistence type="predicted"/>
<dbReference type="Gene3D" id="2.60.40.10">
    <property type="entry name" value="Immunoglobulins"/>
    <property type="match status" value="1"/>
</dbReference>
<feature type="domain" description="N-acetylmuramoyl-L-alanine amidase" evidence="5">
    <location>
        <begin position="36"/>
        <end position="166"/>
    </location>
</feature>
<sequence>MRRAGILLAFWGALLAAHASEDYPPARWVPAYSGNYTVSNRPSTYPIWYVIIHVVQGSYNGCISWFQNPSSRVSAHYVIRSSDGEVTQMVRHKDIAWHAGDWWYNCRSIGIEHEGWIDDPKWFTYAMYYSSAALVRHICRTYGIPRTRSYILGHVEVPGATHTDPGPNWDWDFYMQMVQSSAILEEASVPLTLRPGETASALLRFRNTGDITWQPAGSTPVRLGTQNPRDRYSPFFTPGSWISPNRPAAVAATTPPEAYGEFAFALTAPERYGTYEESYQLVREGVTWFGPIVTFRIDVVPWDVVYDNTSENFTVWGTWSTGTTAPGKYGADYRWTSTSPNSTAYARWYLNVPRDGYYDVYAWWSQGSNRSTAARYEIVHRGGTTVKAVNQQTNGGKWNWLGRYQFIRGTGFVYLRPKAPSGYVVIADAVRIVGPMNPLRR</sequence>